<evidence type="ECO:0000256" key="13">
    <source>
        <dbReference type="ARBA" id="ARBA00023136"/>
    </source>
</evidence>
<dbReference type="SMART" id="SM00448">
    <property type="entry name" value="REC"/>
    <property type="match status" value="1"/>
</dbReference>
<dbReference type="Pfam" id="PF00072">
    <property type="entry name" value="Response_reg"/>
    <property type="match status" value="1"/>
</dbReference>
<dbReference type="SMART" id="SM00091">
    <property type="entry name" value="PAS"/>
    <property type="match status" value="1"/>
</dbReference>
<dbReference type="PROSITE" id="PS50109">
    <property type="entry name" value="HIS_KIN"/>
    <property type="match status" value="1"/>
</dbReference>
<keyword evidence="10" id="KW-0067">ATP-binding</keyword>
<sequence length="829" mass="89527">MFAALLVAMFVLTGILMAEVYGRLRDLSTASTDNLQWNIAQLEVELLRLDAQISTTAQQVEAEETTPADAAASLRTRFDIFYSRIATYEHGHLYQPLWQGAENAAILKGLRDYLQSGAVLVDTPDAEFRTHLAELGQLTAAQKKPVRALLLNGVAQFAQTSDEARAALSQTLTRLALSSLLLIAVLMSLALKLLRLLRQGRRVAAENEEVRASLETMVASSLDAILVVNRKGRILEFNGAAETVFGYSRKEVLGKNMAQKIIPQHLRGAHVEGMRRFLATGEKKVIDAGRLRLEAMRKSGEIFPVELSITAAELGRHTVFVSFLRDITHQVQAEADLERARDEARAGEKAKSDLLTVMSHEMRTPLNGILGSLELLKRDPLSERQLRSLRAAKLSGDLLLSHVNDVLDLSRFEGVQEAAANVPFDLPELVEGLMTAQSAPAKARGTALRAQYLTDGLTHVLGDPAALNRCLVNLVGNAVKFTQDGEILVEIERLQDGATVEIRVSDTGSGIPEDKIDSIFDEFVTVDPSFGRESGGTGLGLAITKRLVTRMGGSIMVDSIEGEGSLFQITLPLPQVEAPLQAAEAEVEVLEDLPPRQVLVVEDNEINRDILTDMLTELGQEVETAPDGPTGIEAAQTEWQHIILMDISMPGMDGIEALSHMRRAGVESPALAVTAHASAKDHKRILAAGFAGIVTKPVSLDQLHKALSALADEGAGGPEGRVFETDHSQLGRQTRDDFVDRMGQDKFAALIGKFSKDASALLTSLQGAEALSAEAVQEAHNLAGMAGLLGEADLQSALKAIEDLPAAQQASELPDLVDAARHQLEALSP</sequence>
<keyword evidence="8" id="KW-0812">Transmembrane</keyword>
<keyword evidence="7 22" id="KW-0808">Transferase</keyword>
<comment type="catalytic activity">
    <reaction evidence="1">
        <text>ATP + protein L-histidine = ADP + protein N-phospho-L-histidine.</text>
        <dbReference type="EC" id="2.7.13.3"/>
    </reaction>
</comment>
<keyword evidence="9" id="KW-0418">Kinase</keyword>
<evidence type="ECO:0000256" key="3">
    <source>
        <dbReference type="ARBA" id="ARBA00012438"/>
    </source>
</evidence>
<evidence type="ECO:0000256" key="16">
    <source>
        <dbReference type="SAM" id="Coils"/>
    </source>
</evidence>
<evidence type="ECO:0000259" key="18">
    <source>
        <dbReference type="PROSITE" id="PS50110"/>
    </source>
</evidence>
<dbReference type="SMART" id="SM00387">
    <property type="entry name" value="HATPase_c"/>
    <property type="match status" value="1"/>
</dbReference>
<dbReference type="PRINTS" id="PR00344">
    <property type="entry name" value="BCTRLSENSOR"/>
</dbReference>
<dbReference type="InterPro" id="IPR001789">
    <property type="entry name" value="Sig_transdc_resp-reg_receiver"/>
</dbReference>
<evidence type="ECO:0000259" key="20">
    <source>
        <dbReference type="PROSITE" id="PS50113"/>
    </source>
</evidence>
<dbReference type="SUPFAM" id="SSF47384">
    <property type="entry name" value="Homodimeric domain of signal transducing histidine kinase"/>
    <property type="match status" value="1"/>
</dbReference>
<evidence type="ECO:0000313" key="23">
    <source>
        <dbReference type="Proteomes" id="UP000051086"/>
    </source>
</evidence>
<dbReference type="CDD" id="cd00082">
    <property type="entry name" value="HisKA"/>
    <property type="match status" value="1"/>
</dbReference>
<reference evidence="22 23" key="1">
    <citation type="submission" date="2015-09" db="EMBL/GenBank/DDBJ databases">
        <authorList>
            <person name="Rodrigo-Torres L."/>
            <person name="Arahal D.R."/>
        </authorList>
    </citation>
    <scope>NUCLEOTIDE SEQUENCE [LARGE SCALE GENOMIC DNA]</scope>
    <source>
        <strain evidence="22 23">CECT 5118</strain>
    </source>
</reference>
<comment type="caution">
    <text evidence="22">The sequence shown here is derived from an EMBL/GenBank/DDBJ whole genome shotgun (WGS) entry which is preliminary data.</text>
</comment>
<dbReference type="InterPro" id="IPR000014">
    <property type="entry name" value="PAS"/>
</dbReference>
<dbReference type="PANTHER" id="PTHR43047">
    <property type="entry name" value="TWO-COMPONENT HISTIDINE PROTEIN KINASE"/>
    <property type="match status" value="1"/>
</dbReference>
<keyword evidence="16" id="KW-0175">Coiled coil</keyword>
<dbReference type="EMBL" id="CYSB01000040">
    <property type="protein sequence ID" value="CUH69737.1"/>
    <property type="molecule type" value="Genomic_DNA"/>
</dbReference>
<accession>A0ABP2AQE4</accession>
<evidence type="ECO:0000256" key="14">
    <source>
        <dbReference type="PROSITE-ProRule" id="PRU00110"/>
    </source>
</evidence>
<dbReference type="InterPro" id="IPR005467">
    <property type="entry name" value="His_kinase_dom"/>
</dbReference>
<dbReference type="Proteomes" id="UP000051086">
    <property type="component" value="Unassembled WGS sequence"/>
</dbReference>
<evidence type="ECO:0000313" key="22">
    <source>
        <dbReference type="EMBL" id="CUH69737.1"/>
    </source>
</evidence>
<feature type="domain" description="Histidine kinase" evidence="17">
    <location>
        <begin position="357"/>
        <end position="575"/>
    </location>
</feature>
<protein>
    <recommendedName>
        <fullName evidence="3">histidine kinase</fullName>
        <ecNumber evidence="3">2.7.13.3</ecNumber>
    </recommendedName>
</protein>
<dbReference type="Gene3D" id="1.20.120.160">
    <property type="entry name" value="HPT domain"/>
    <property type="match status" value="1"/>
</dbReference>
<keyword evidence="23" id="KW-1185">Reference proteome</keyword>
<dbReference type="Pfam" id="PF00512">
    <property type="entry name" value="HisKA"/>
    <property type="match status" value="1"/>
</dbReference>
<dbReference type="NCBIfam" id="TIGR00229">
    <property type="entry name" value="sensory_box"/>
    <property type="match status" value="1"/>
</dbReference>
<dbReference type="CDD" id="cd17546">
    <property type="entry name" value="REC_hyHK_CKI1_RcsC-like"/>
    <property type="match status" value="1"/>
</dbReference>
<organism evidence="22 23">
    <name type="scientific">Thalassovita autumnalis</name>
    <dbReference type="NCBI Taxonomy" id="2072972"/>
    <lineage>
        <taxon>Bacteria</taxon>
        <taxon>Pseudomonadati</taxon>
        <taxon>Pseudomonadota</taxon>
        <taxon>Alphaproteobacteria</taxon>
        <taxon>Rhodobacterales</taxon>
        <taxon>Roseobacteraceae</taxon>
        <taxon>Thalassovita</taxon>
    </lineage>
</organism>
<evidence type="ECO:0000256" key="15">
    <source>
        <dbReference type="PROSITE-ProRule" id="PRU00169"/>
    </source>
</evidence>
<proteinExistence type="predicted"/>
<evidence type="ECO:0000259" key="19">
    <source>
        <dbReference type="PROSITE" id="PS50112"/>
    </source>
</evidence>
<evidence type="ECO:0000256" key="2">
    <source>
        <dbReference type="ARBA" id="ARBA00004429"/>
    </source>
</evidence>
<keyword evidence="11" id="KW-1133">Transmembrane helix</keyword>
<keyword evidence="6 15" id="KW-0597">Phosphoprotein</keyword>
<dbReference type="InterPro" id="IPR003661">
    <property type="entry name" value="HisK_dim/P_dom"/>
</dbReference>
<dbReference type="Pfam" id="PF13426">
    <property type="entry name" value="PAS_9"/>
    <property type="match status" value="1"/>
</dbReference>
<evidence type="ECO:0000259" key="17">
    <source>
        <dbReference type="PROSITE" id="PS50109"/>
    </source>
</evidence>
<dbReference type="InterPro" id="IPR000700">
    <property type="entry name" value="PAS-assoc_C"/>
</dbReference>
<evidence type="ECO:0000256" key="10">
    <source>
        <dbReference type="ARBA" id="ARBA00022840"/>
    </source>
</evidence>
<dbReference type="PROSITE" id="PS50894">
    <property type="entry name" value="HPT"/>
    <property type="match status" value="1"/>
</dbReference>
<gene>
    <name evidence="22" type="primary">arcB_2</name>
    <name evidence="22" type="ORF">TL5118_03707</name>
</gene>
<evidence type="ECO:0000256" key="12">
    <source>
        <dbReference type="ARBA" id="ARBA00023012"/>
    </source>
</evidence>
<feature type="modified residue" description="Phosphohistidine" evidence="14">
    <location>
        <position position="780"/>
    </location>
</feature>
<evidence type="ECO:0000256" key="4">
    <source>
        <dbReference type="ARBA" id="ARBA00022475"/>
    </source>
</evidence>
<comment type="subcellular location">
    <subcellularLocation>
        <location evidence="2">Cell inner membrane</location>
        <topology evidence="2">Multi-pass membrane protein</topology>
    </subcellularLocation>
</comment>
<keyword evidence="10" id="KW-0547">Nucleotide-binding</keyword>
<evidence type="ECO:0000256" key="9">
    <source>
        <dbReference type="ARBA" id="ARBA00022777"/>
    </source>
</evidence>
<feature type="domain" description="Response regulatory" evidence="18">
    <location>
        <begin position="597"/>
        <end position="711"/>
    </location>
</feature>
<dbReference type="EC" id="2.7.13.3" evidence="3"/>
<evidence type="ECO:0000256" key="6">
    <source>
        <dbReference type="ARBA" id="ARBA00022553"/>
    </source>
</evidence>
<evidence type="ECO:0000256" key="8">
    <source>
        <dbReference type="ARBA" id="ARBA00022692"/>
    </source>
</evidence>
<feature type="domain" description="PAS" evidence="19">
    <location>
        <begin position="210"/>
        <end position="281"/>
    </location>
</feature>
<evidence type="ECO:0000256" key="5">
    <source>
        <dbReference type="ARBA" id="ARBA00022519"/>
    </source>
</evidence>
<evidence type="ECO:0000256" key="1">
    <source>
        <dbReference type="ARBA" id="ARBA00000085"/>
    </source>
</evidence>
<dbReference type="InterPro" id="IPR004358">
    <property type="entry name" value="Sig_transdc_His_kin-like_C"/>
</dbReference>
<evidence type="ECO:0000259" key="21">
    <source>
        <dbReference type="PROSITE" id="PS50894"/>
    </source>
</evidence>
<evidence type="ECO:0000256" key="11">
    <source>
        <dbReference type="ARBA" id="ARBA00022989"/>
    </source>
</evidence>
<dbReference type="CDD" id="cd16922">
    <property type="entry name" value="HATPase_EvgS-ArcB-TorS-like"/>
    <property type="match status" value="1"/>
</dbReference>
<dbReference type="Pfam" id="PF02518">
    <property type="entry name" value="HATPase_c"/>
    <property type="match status" value="1"/>
</dbReference>
<feature type="coiled-coil region" evidence="16">
    <location>
        <begin position="32"/>
        <end position="59"/>
    </location>
</feature>
<dbReference type="SUPFAM" id="SSF55874">
    <property type="entry name" value="ATPase domain of HSP90 chaperone/DNA topoisomerase II/histidine kinase"/>
    <property type="match status" value="1"/>
</dbReference>
<feature type="domain" description="PAC" evidence="20">
    <location>
        <begin position="289"/>
        <end position="339"/>
    </location>
</feature>
<dbReference type="SMART" id="SM00388">
    <property type="entry name" value="HisKA"/>
    <property type="match status" value="1"/>
</dbReference>
<dbReference type="PROSITE" id="PS50113">
    <property type="entry name" value="PAC"/>
    <property type="match status" value="1"/>
</dbReference>
<dbReference type="Gene3D" id="3.30.450.20">
    <property type="entry name" value="PAS domain"/>
    <property type="match status" value="1"/>
</dbReference>
<dbReference type="InterPro" id="IPR011006">
    <property type="entry name" value="CheY-like_superfamily"/>
</dbReference>
<dbReference type="GO" id="GO:0004673">
    <property type="term" value="F:protein histidine kinase activity"/>
    <property type="evidence" value="ECO:0007669"/>
    <property type="project" value="UniProtKB-EC"/>
</dbReference>
<keyword evidence="12" id="KW-0902">Two-component regulatory system</keyword>
<dbReference type="PANTHER" id="PTHR43047:SF64">
    <property type="entry name" value="HISTIDINE KINASE CONTAINING CHEY-HOMOLOGOUS RECEIVER DOMAIN AND PAS DOMAIN-RELATED"/>
    <property type="match status" value="1"/>
</dbReference>
<keyword evidence="4" id="KW-1003">Cell membrane</keyword>
<dbReference type="RefSeq" id="WP_131727460.1">
    <property type="nucleotide sequence ID" value="NZ_CYSB01000040.1"/>
</dbReference>
<keyword evidence="13" id="KW-0472">Membrane</keyword>
<dbReference type="InterPro" id="IPR036890">
    <property type="entry name" value="HATPase_C_sf"/>
</dbReference>
<dbReference type="SUPFAM" id="SSF52172">
    <property type="entry name" value="CheY-like"/>
    <property type="match status" value="1"/>
</dbReference>
<dbReference type="SUPFAM" id="SSF55785">
    <property type="entry name" value="PYP-like sensor domain (PAS domain)"/>
    <property type="match status" value="1"/>
</dbReference>
<feature type="modified residue" description="4-aspartylphosphate" evidence="15">
    <location>
        <position position="646"/>
    </location>
</feature>
<dbReference type="PROSITE" id="PS50112">
    <property type="entry name" value="PAS"/>
    <property type="match status" value="1"/>
</dbReference>
<keyword evidence="5" id="KW-0997">Cell inner membrane</keyword>
<dbReference type="CDD" id="cd00130">
    <property type="entry name" value="PAS"/>
    <property type="match status" value="1"/>
</dbReference>
<dbReference type="PROSITE" id="PS50110">
    <property type="entry name" value="RESPONSE_REGULATORY"/>
    <property type="match status" value="1"/>
</dbReference>
<evidence type="ECO:0000256" key="7">
    <source>
        <dbReference type="ARBA" id="ARBA00022679"/>
    </source>
</evidence>
<dbReference type="Gene3D" id="1.10.287.130">
    <property type="match status" value="1"/>
</dbReference>
<dbReference type="InterPro" id="IPR035965">
    <property type="entry name" value="PAS-like_dom_sf"/>
</dbReference>
<feature type="domain" description="HPt" evidence="21">
    <location>
        <begin position="739"/>
        <end position="829"/>
    </location>
</feature>
<dbReference type="InterPro" id="IPR036641">
    <property type="entry name" value="HPT_dom_sf"/>
</dbReference>
<dbReference type="InterPro" id="IPR008207">
    <property type="entry name" value="Sig_transdc_His_kin_Hpt_dom"/>
</dbReference>
<dbReference type="SUPFAM" id="SSF47226">
    <property type="entry name" value="Histidine-containing phosphotransfer domain, HPT domain"/>
    <property type="match status" value="1"/>
</dbReference>
<dbReference type="Gene3D" id="3.40.50.2300">
    <property type="match status" value="1"/>
</dbReference>
<dbReference type="InterPro" id="IPR036097">
    <property type="entry name" value="HisK_dim/P_sf"/>
</dbReference>
<dbReference type="InterPro" id="IPR003594">
    <property type="entry name" value="HATPase_dom"/>
</dbReference>
<dbReference type="Gene3D" id="3.30.565.10">
    <property type="entry name" value="Histidine kinase-like ATPase, C-terminal domain"/>
    <property type="match status" value="1"/>
</dbReference>
<name>A0ABP2AQE4_9RHOB</name>